<name>A0A815T569_ADIRI</name>
<accession>A0A815T569</accession>
<feature type="transmembrane region" description="Helical" evidence="1">
    <location>
        <begin position="34"/>
        <end position="56"/>
    </location>
</feature>
<dbReference type="Pfam" id="PF00805">
    <property type="entry name" value="Pentapeptide"/>
    <property type="match status" value="1"/>
</dbReference>
<dbReference type="SUPFAM" id="SSF141571">
    <property type="entry name" value="Pentapeptide repeat-like"/>
    <property type="match status" value="1"/>
</dbReference>
<gene>
    <name evidence="2" type="ORF">XAT740_LOCUS39546</name>
</gene>
<protein>
    <submittedName>
        <fullName evidence="2">Uncharacterized protein</fullName>
    </submittedName>
</protein>
<dbReference type="Gene3D" id="2.160.20.80">
    <property type="entry name" value="E3 ubiquitin-protein ligase SopA"/>
    <property type="match status" value="1"/>
</dbReference>
<sequence>MGQILLRQRKSSPQLSANQINNSERMKRQRPSSWCKLVVSALVPCILGIFTIVFTLQQQELSKQQQEQERWHQLDSQQQTSFDTYINDVSNYLAQKSTMRAAIDKTSLLYIRTKTLTALRILDAERKKYVLLFLYESGLIRDFYLDLRGADLSNVRLIGPHRLDNLYLPDVFLSNAMFVDCHLTNATFDRSTMNNTQFIRSKLN</sequence>
<dbReference type="Proteomes" id="UP000663828">
    <property type="component" value="Unassembled WGS sequence"/>
</dbReference>
<keyword evidence="1" id="KW-0812">Transmembrane</keyword>
<evidence type="ECO:0000313" key="2">
    <source>
        <dbReference type="EMBL" id="CAF1499071.1"/>
    </source>
</evidence>
<dbReference type="AlphaFoldDB" id="A0A815T569"/>
<evidence type="ECO:0000313" key="3">
    <source>
        <dbReference type="Proteomes" id="UP000663828"/>
    </source>
</evidence>
<dbReference type="InterPro" id="IPR001646">
    <property type="entry name" value="5peptide_repeat"/>
</dbReference>
<reference evidence="2" key="1">
    <citation type="submission" date="2021-02" db="EMBL/GenBank/DDBJ databases">
        <authorList>
            <person name="Nowell W R."/>
        </authorList>
    </citation>
    <scope>NUCLEOTIDE SEQUENCE</scope>
</reference>
<proteinExistence type="predicted"/>
<dbReference type="EMBL" id="CAJNOR010004396">
    <property type="protein sequence ID" value="CAF1499071.1"/>
    <property type="molecule type" value="Genomic_DNA"/>
</dbReference>
<keyword evidence="1" id="KW-1133">Transmembrane helix</keyword>
<feature type="non-terminal residue" evidence="2">
    <location>
        <position position="204"/>
    </location>
</feature>
<comment type="caution">
    <text evidence="2">The sequence shown here is derived from an EMBL/GenBank/DDBJ whole genome shotgun (WGS) entry which is preliminary data.</text>
</comment>
<keyword evidence="3" id="KW-1185">Reference proteome</keyword>
<organism evidence="2 3">
    <name type="scientific">Adineta ricciae</name>
    <name type="common">Rotifer</name>
    <dbReference type="NCBI Taxonomy" id="249248"/>
    <lineage>
        <taxon>Eukaryota</taxon>
        <taxon>Metazoa</taxon>
        <taxon>Spiralia</taxon>
        <taxon>Gnathifera</taxon>
        <taxon>Rotifera</taxon>
        <taxon>Eurotatoria</taxon>
        <taxon>Bdelloidea</taxon>
        <taxon>Adinetida</taxon>
        <taxon>Adinetidae</taxon>
        <taxon>Adineta</taxon>
    </lineage>
</organism>
<keyword evidence="1" id="KW-0472">Membrane</keyword>
<evidence type="ECO:0000256" key="1">
    <source>
        <dbReference type="SAM" id="Phobius"/>
    </source>
</evidence>